<organism evidence="2 3">
    <name type="scientific">Nesidiocoris tenuis</name>
    <dbReference type="NCBI Taxonomy" id="355587"/>
    <lineage>
        <taxon>Eukaryota</taxon>
        <taxon>Metazoa</taxon>
        <taxon>Ecdysozoa</taxon>
        <taxon>Arthropoda</taxon>
        <taxon>Hexapoda</taxon>
        <taxon>Insecta</taxon>
        <taxon>Pterygota</taxon>
        <taxon>Neoptera</taxon>
        <taxon>Paraneoptera</taxon>
        <taxon>Hemiptera</taxon>
        <taxon>Heteroptera</taxon>
        <taxon>Panheteroptera</taxon>
        <taxon>Cimicomorpha</taxon>
        <taxon>Miridae</taxon>
        <taxon>Dicyphina</taxon>
        <taxon>Nesidiocoris</taxon>
    </lineage>
</organism>
<evidence type="ECO:0000313" key="2">
    <source>
        <dbReference type="EMBL" id="CAA9998087.1"/>
    </source>
</evidence>
<dbReference type="AlphaFoldDB" id="A0A6H5G5I7"/>
<name>A0A6H5G5I7_9HEMI</name>
<accession>A0A6H5G5I7</accession>
<keyword evidence="3" id="KW-1185">Reference proteome</keyword>
<feature type="region of interest" description="Disordered" evidence="1">
    <location>
        <begin position="30"/>
        <end position="52"/>
    </location>
</feature>
<protein>
    <submittedName>
        <fullName evidence="2">Uncharacterized protein</fullName>
    </submittedName>
</protein>
<evidence type="ECO:0000256" key="1">
    <source>
        <dbReference type="SAM" id="MobiDB-lite"/>
    </source>
</evidence>
<feature type="compositionally biased region" description="Polar residues" evidence="1">
    <location>
        <begin position="39"/>
        <end position="48"/>
    </location>
</feature>
<proteinExistence type="predicted"/>
<sequence>MLIIVVEQRKDSPEEMLLCHSWARGLSPTHPLFEHESTDPTQKSTNSRAARGDPLVNYYDCSFSSLRSIRSGPSNTVRRITNFHFPESRNVPASYL</sequence>
<evidence type="ECO:0000313" key="3">
    <source>
        <dbReference type="Proteomes" id="UP000479000"/>
    </source>
</evidence>
<dbReference type="Proteomes" id="UP000479000">
    <property type="component" value="Unassembled WGS sequence"/>
</dbReference>
<dbReference type="EMBL" id="CADCXU010006532">
    <property type="protein sequence ID" value="CAA9998087.1"/>
    <property type="molecule type" value="Genomic_DNA"/>
</dbReference>
<gene>
    <name evidence="2" type="ORF">NTEN_LOCUS4381</name>
</gene>
<reference evidence="2 3" key="1">
    <citation type="submission" date="2020-02" db="EMBL/GenBank/DDBJ databases">
        <authorList>
            <person name="Ferguson B K."/>
        </authorList>
    </citation>
    <scope>NUCLEOTIDE SEQUENCE [LARGE SCALE GENOMIC DNA]</scope>
</reference>